<dbReference type="GO" id="GO:0016226">
    <property type="term" value="P:iron-sulfur cluster assembly"/>
    <property type="evidence" value="ECO:0007669"/>
    <property type="project" value="TreeGrafter"/>
</dbReference>
<sequence>MKLSKPDIFVYERPSSGLVVVSGKDATTFLQSLVSQDLDSIVDGGGGRTLLLTPQGKLGYALSALKVGEKWWLYVDGEYGQALVDALTRYRIRVEVVIEDWSSNFAALELWGDGASELATRALQISVAERPFSHSRWGDQSLVVRVPQGAVGEAPERPTVFVIGPKAEVALAGEKIISAGANRATSEQFEYARIEAGIPLFGVDFDERTIAQEAFLERDGVSFTKGCFLGQELVCRIDSRGHVNRFIRRLVINGDSTPEKGSEVAFEGKLVGEVTSVAKSPDHEHSVALAMIRREVEPPTEVAVGISEIEATVLT</sequence>
<dbReference type="Pfam" id="PF01571">
    <property type="entry name" value="GCV_T"/>
    <property type="match status" value="1"/>
</dbReference>
<dbReference type="EMBL" id="CAFBPQ010000010">
    <property type="protein sequence ID" value="CAB5018733.1"/>
    <property type="molecule type" value="Genomic_DNA"/>
</dbReference>
<dbReference type="InterPro" id="IPR017703">
    <property type="entry name" value="YgfZ/GCV_T_CS"/>
</dbReference>
<dbReference type="EMBL" id="CAEZYK010000017">
    <property type="protein sequence ID" value="CAB4718871.1"/>
    <property type="molecule type" value="Genomic_DNA"/>
</dbReference>
<dbReference type="InterPro" id="IPR013977">
    <property type="entry name" value="GcvT_C"/>
</dbReference>
<evidence type="ECO:0000256" key="2">
    <source>
        <dbReference type="ARBA" id="ARBA00022946"/>
    </source>
</evidence>
<proteinExistence type="predicted"/>
<dbReference type="EMBL" id="CAFBMM010000011">
    <property type="protein sequence ID" value="CAB4899850.1"/>
    <property type="molecule type" value="Genomic_DNA"/>
</dbReference>
<dbReference type="InterPro" id="IPR027266">
    <property type="entry name" value="TrmE/GcvT-like"/>
</dbReference>
<dbReference type="InterPro" id="IPR045179">
    <property type="entry name" value="YgfZ/GcvT"/>
</dbReference>
<evidence type="ECO:0000256" key="3">
    <source>
        <dbReference type="ARBA" id="ARBA00023128"/>
    </source>
</evidence>
<evidence type="ECO:0000313" key="7">
    <source>
        <dbReference type="EMBL" id="CAB4899850.1"/>
    </source>
</evidence>
<dbReference type="PIRSF" id="PIRSF006487">
    <property type="entry name" value="GcvT"/>
    <property type="match status" value="1"/>
</dbReference>
<dbReference type="SUPFAM" id="SSF103025">
    <property type="entry name" value="Folate-binding domain"/>
    <property type="match status" value="1"/>
</dbReference>
<evidence type="ECO:0000313" key="6">
    <source>
        <dbReference type="EMBL" id="CAB4718871.1"/>
    </source>
</evidence>
<feature type="domain" description="Aminomethyltransferase C-terminal" evidence="5">
    <location>
        <begin position="250"/>
        <end position="313"/>
    </location>
</feature>
<evidence type="ECO:0000256" key="1">
    <source>
        <dbReference type="ARBA" id="ARBA00004173"/>
    </source>
</evidence>
<organism evidence="9">
    <name type="scientific">freshwater metagenome</name>
    <dbReference type="NCBI Taxonomy" id="449393"/>
    <lineage>
        <taxon>unclassified sequences</taxon>
        <taxon>metagenomes</taxon>
        <taxon>ecological metagenomes</taxon>
    </lineage>
</organism>
<reference evidence="9" key="1">
    <citation type="submission" date="2020-05" db="EMBL/GenBank/DDBJ databases">
        <authorList>
            <person name="Chiriac C."/>
            <person name="Salcher M."/>
            <person name="Ghai R."/>
            <person name="Kavagutti S V."/>
        </authorList>
    </citation>
    <scope>NUCLEOTIDE SEQUENCE</scope>
</reference>
<gene>
    <name evidence="6" type="ORF">UFOPK2683_00463</name>
    <name evidence="7" type="ORF">UFOPK3605_00425</name>
    <name evidence="8" type="ORF">UFOPK3897_00211</name>
    <name evidence="9" type="ORF">UFOPK4121_00515</name>
</gene>
<keyword evidence="3" id="KW-0496">Mitochondrion</keyword>
<protein>
    <submittedName>
        <fullName evidence="9">Unannotated protein</fullName>
    </submittedName>
</protein>
<evidence type="ECO:0000259" key="5">
    <source>
        <dbReference type="Pfam" id="PF08669"/>
    </source>
</evidence>
<feature type="domain" description="GCVT N-terminal" evidence="4">
    <location>
        <begin position="18"/>
        <end position="138"/>
    </location>
</feature>
<evidence type="ECO:0000313" key="9">
    <source>
        <dbReference type="EMBL" id="CAB5018733.1"/>
    </source>
</evidence>
<dbReference type="EMBL" id="CAFBOF010000002">
    <property type="protein sequence ID" value="CAB4969092.1"/>
    <property type="molecule type" value="Genomic_DNA"/>
</dbReference>
<dbReference type="PANTHER" id="PTHR22602:SF0">
    <property type="entry name" value="TRANSFERASE CAF17, MITOCHONDRIAL-RELATED"/>
    <property type="match status" value="1"/>
</dbReference>
<evidence type="ECO:0000259" key="4">
    <source>
        <dbReference type="Pfam" id="PF01571"/>
    </source>
</evidence>
<dbReference type="GO" id="GO:0005739">
    <property type="term" value="C:mitochondrion"/>
    <property type="evidence" value="ECO:0007669"/>
    <property type="project" value="UniProtKB-SubCell"/>
</dbReference>
<dbReference type="SUPFAM" id="SSF101790">
    <property type="entry name" value="Aminomethyltransferase beta-barrel domain"/>
    <property type="match status" value="1"/>
</dbReference>
<dbReference type="PANTHER" id="PTHR22602">
    <property type="entry name" value="TRANSFERASE CAF17, MITOCHONDRIAL-RELATED"/>
    <property type="match status" value="1"/>
</dbReference>
<name>A0A6J7QSN9_9ZZZZ</name>
<dbReference type="Gene3D" id="3.30.1360.120">
    <property type="entry name" value="Probable tRNA modification gtpase trme, domain 1"/>
    <property type="match status" value="1"/>
</dbReference>
<keyword evidence="2" id="KW-0809">Transit peptide</keyword>
<dbReference type="InterPro" id="IPR006222">
    <property type="entry name" value="GCVT_N"/>
</dbReference>
<dbReference type="NCBIfam" id="TIGR03317">
    <property type="entry name" value="ygfZ_signature"/>
    <property type="match status" value="1"/>
</dbReference>
<dbReference type="Pfam" id="PF08669">
    <property type="entry name" value="GCV_T_C"/>
    <property type="match status" value="1"/>
</dbReference>
<comment type="subcellular location">
    <subcellularLocation>
        <location evidence="1">Mitochondrion</location>
    </subcellularLocation>
</comment>
<dbReference type="InterPro" id="IPR029043">
    <property type="entry name" value="GcvT/YgfZ_C"/>
</dbReference>
<evidence type="ECO:0000313" key="8">
    <source>
        <dbReference type="EMBL" id="CAB4969092.1"/>
    </source>
</evidence>
<accession>A0A6J7QSN9</accession>
<dbReference type="AlphaFoldDB" id="A0A6J7QSN9"/>